<reference evidence="16" key="1">
    <citation type="journal article" date="2021" name="Cell">
        <title>Tracing the genetic footprints of vertebrate landing in non-teleost ray-finned fishes.</title>
        <authorList>
            <person name="Bi X."/>
            <person name="Wang K."/>
            <person name="Yang L."/>
            <person name="Pan H."/>
            <person name="Jiang H."/>
            <person name="Wei Q."/>
            <person name="Fang M."/>
            <person name="Yu H."/>
            <person name="Zhu C."/>
            <person name="Cai Y."/>
            <person name="He Y."/>
            <person name="Gan X."/>
            <person name="Zeng H."/>
            <person name="Yu D."/>
            <person name="Zhu Y."/>
            <person name="Jiang H."/>
            <person name="Qiu Q."/>
            <person name="Yang H."/>
            <person name="Zhang Y.E."/>
            <person name="Wang W."/>
            <person name="Zhu M."/>
            <person name="He S."/>
            <person name="Zhang G."/>
        </authorList>
    </citation>
    <scope>NUCLEOTIDE SEQUENCE</scope>
    <source>
        <strain evidence="16">Pddl_001</strain>
    </source>
</reference>
<evidence type="ECO:0000256" key="2">
    <source>
        <dbReference type="ARBA" id="ARBA00022525"/>
    </source>
</evidence>
<evidence type="ECO:0000313" key="17">
    <source>
        <dbReference type="Proteomes" id="UP001166093"/>
    </source>
</evidence>
<keyword evidence="8 16" id="KW-0482">Metalloprotease</keyword>
<keyword evidence="17" id="KW-1185">Reference proteome</keyword>
<keyword evidence="3" id="KW-0645">Protease</keyword>
<dbReference type="PANTHER" id="PTHR13723">
    <property type="entry name" value="ADAMTS A DISINTEGRIN AND METALLOPROTEASE WITH THROMBOSPONDIN MOTIFS PROTEASE"/>
    <property type="match status" value="1"/>
</dbReference>
<dbReference type="InterPro" id="IPR041645">
    <property type="entry name" value="ADAMTS_CR_2"/>
</dbReference>
<dbReference type="InterPro" id="IPR000884">
    <property type="entry name" value="TSP1_rpt"/>
</dbReference>
<comment type="subcellular location">
    <subcellularLocation>
        <location evidence="1">Secreted</location>
    </subcellularLocation>
</comment>
<dbReference type="PROSITE" id="PS50215">
    <property type="entry name" value="ADAM_MEPRO"/>
    <property type="match status" value="1"/>
</dbReference>
<dbReference type="PRINTS" id="PR01860">
    <property type="entry name" value="ADAMTS5"/>
</dbReference>
<dbReference type="InterPro" id="IPR045371">
    <property type="entry name" value="ADAMTS_CR_3"/>
</dbReference>
<evidence type="ECO:0000256" key="3">
    <source>
        <dbReference type="ARBA" id="ARBA00022670"/>
    </source>
</evidence>
<dbReference type="InterPro" id="IPR036383">
    <property type="entry name" value="TSP1_rpt_sf"/>
</dbReference>
<feature type="domain" description="Peptidase M12B" evidence="15">
    <location>
        <begin position="242"/>
        <end position="422"/>
    </location>
</feature>
<keyword evidence="6" id="KW-0378">Hydrolase</keyword>
<evidence type="ECO:0000256" key="11">
    <source>
        <dbReference type="ARBA" id="ARBA00023180"/>
    </source>
</evidence>
<evidence type="ECO:0000256" key="10">
    <source>
        <dbReference type="ARBA" id="ARBA00023157"/>
    </source>
</evidence>
<dbReference type="InterPro" id="IPR010294">
    <property type="entry name" value="ADAMTS_spacer1"/>
</dbReference>
<dbReference type="Proteomes" id="UP001166093">
    <property type="component" value="Unassembled WGS sequence"/>
</dbReference>
<dbReference type="Pfam" id="PF19236">
    <property type="entry name" value="ADAMTS_CR_3"/>
    <property type="match status" value="1"/>
</dbReference>
<dbReference type="Pfam" id="PF05986">
    <property type="entry name" value="ADAMTS_spacer1"/>
    <property type="match status" value="1"/>
</dbReference>
<gene>
    <name evidence="16" type="primary">Adamts5</name>
    <name evidence="16" type="ORF">GTO93_0003090</name>
</gene>
<name>A0ABS2YL77_POLSP</name>
<dbReference type="InterPro" id="IPR050439">
    <property type="entry name" value="ADAMTS_ADAMTS-like"/>
</dbReference>
<sequence length="950" mass="105306">MVLLKLLLLCTLELHLGTSLPTTNLTPGTALPPAASRLQTPQRTHYPRSKNGIVQNIDQIYSGDGKIGYILYADGKKFLLDMERDESILSHHFNTMYVVALQGDAHLGALHKECFYRGTVDSNPESLALFNLCGGLEGFFAVKHARYTIKPLIRAKGRENEVYGAEGHLERGLHYYTRERFHFEAVPMRESCGTQGGKGKRQSVLVKITGPSKDSQERGWWGSREVNSASGRRTRRSVSRARHVELLLVADESMSKKYGKDLQHYLLTLASIASKLYGHASIENPIQLAVVKVVVVTSKEKGLEISKNAASTLKSFCKWQNQQNQLDDDHKEHYDAAILFTRQDLCGHHSCDTLGMADVGTICSPERSCAVIEDDGLHAAFTMAHEIVLLGASEEPQVVKSRRLNTREDCLMLTPHLGSGCISVSSLAPQLQQSRKSKRMKPSPIITSSENLTSYCINMKKPSTYRPLGRPLAGVFKSFVNVVLGVKALGHLLGLSHDDSKYCEENFGAMEDKRECLLDPPRRPLLGPEELPGQSYDAIQQCKLAFGPEYTVCPGMDVCARLWCAVIRQGQMVCLTKKLPGVEGTPCGKGRICLHGKCVDKTRKKYYSFARRQCNNPAPRNNGRFCTGKRAIYRSCNEGPCPANSKSFRLEQCEARNGYQADPKGVKTFVEWVPKYAGVLPGDTCKLTCRAKGTGYYVVFSQKVIDGTECRPYSNSVCVRGKCVRTGCDGIIGSKLQFDKCGICGGDNSRCIKVIGNFTKKSKGYTDVVTIPEGSTHIKIRQFKPKDQPRYTAYLALRKKSGEYLVNGKFMISTSESIIDLNGTIMNYSGWSQRDDFLHSMGPGSLREVIIVQILATDARQALDVRYSFFMPKELAPPASATPQGKGQKAPAPSQAPQWVTGPWLACSRTCDTGWQTRTVQCQERPNKLAKGCQLKQRPSAFKQCLLKKC</sequence>
<evidence type="ECO:0000256" key="1">
    <source>
        <dbReference type="ARBA" id="ARBA00004613"/>
    </source>
</evidence>
<evidence type="ECO:0000256" key="14">
    <source>
        <dbReference type="SAM" id="SignalP"/>
    </source>
</evidence>
<dbReference type="Gene3D" id="2.60.120.830">
    <property type="match status" value="1"/>
</dbReference>
<feature type="region of interest" description="Disordered" evidence="13">
    <location>
        <begin position="878"/>
        <end position="897"/>
    </location>
</feature>
<feature type="non-terminal residue" evidence="16">
    <location>
        <position position="950"/>
    </location>
</feature>
<dbReference type="Gene3D" id="3.40.1620.60">
    <property type="match status" value="2"/>
</dbReference>
<accession>A0ABS2YL77</accession>
<dbReference type="InterPro" id="IPR001590">
    <property type="entry name" value="Peptidase_M12B"/>
</dbReference>
<keyword evidence="10" id="KW-1015">Disulfide bond</keyword>
<feature type="chain" id="PRO_5046351476" evidence="14">
    <location>
        <begin position="20"/>
        <end position="950"/>
    </location>
</feature>
<keyword evidence="2" id="KW-0964">Secreted</keyword>
<evidence type="ECO:0000313" key="16">
    <source>
        <dbReference type="EMBL" id="MBN3286950.1"/>
    </source>
</evidence>
<evidence type="ECO:0000259" key="15">
    <source>
        <dbReference type="PROSITE" id="PS50215"/>
    </source>
</evidence>
<dbReference type="EMBL" id="JAAWVQ010162009">
    <property type="protein sequence ID" value="MBN3286950.1"/>
    <property type="molecule type" value="Genomic_DNA"/>
</dbReference>
<proteinExistence type="predicted"/>
<dbReference type="SUPFAM" id="SSF55486">
    <property type="entry name" value="Metalloproteases ('zincins'), catalytic domain"/>
    <property type="match status" value="1"/>
</dbReference>
<dbReference type="InterPro" id="IPR024079">
    <property type="entry name" value="MetalloPept_cat_dom_sf"/>
</dbReference>
<evidence type="ECO:0000256" key="6">
    <source>
        <dbReference type="ARBA" id="ARBA00022801"/>
    </source>
</evidence>
<evidence type="ECO:0000256" key="13">
    <source>
        <dbReference type="SAM" id="MobiDB-lite"/>
    </source>
</evidence>
<dbReference type="PROSITE" id="PS50092">
    <property type="entry name" value="TSP1"/>
    <property type="match status" value="2"/>
</dbReference>
<dbReference type="Gene3D" id="3.40.390.10">
    <property type="entry name" value="Collagenase (Catalytic Domain)"/>
    <property type="match status" value="1"/>
</dbReference>
<feature type="non-terminal residue" evidence="16">
    <location>
        <position position="1"/>
    </location>
</feature>
<evidence type="ECO:0000256" key="7">
    <source>
        <dbReference type="ARBA" id="ARBA00022833"/>
    </source>
</evidence>
<dbReference type="GO" id="GO:0008237">
    <property type="term" value="F:metallopeptidase activity"/>
    <property type="evidence" value="ECO:0007669"/>
    <property type="project" value="UniProtKB-KW"/>
</dbReference>
<dbReference type="SUPFAM" id="SSF82895">
    <property type="entry name" value="TSP-1 type 1 repeat"/>
    <property type="match status" value="1"/>
</dbReference>
<dbReference type="PANTHER" id="PTHR13723:SF37">
    <property type="entry name" value="A DISINTEGRIN AND METALLOPROTEINASE WITH THROMBOSPONDIN MOTIFS 5"/>
    <property type="match status" value="1"/>
</dbReference>
<evidence type="ECO:0000256" key="9">
    <source>
        <dbReference type="ARBA" id="ARBA00023145"/>
    </source>
</evidence>
<evidence type="ECO:0000256" key="5">
    <source>
        <dbReference type="ARBA" id="ARBA00022723"/>
    </source>
</evidence>
<dbReference type="InterPro" id="IPR013273">
    <property type="entry name" value="ADAMTS/ADAMTS-like"/>
</dbReference>
<dbReference type="Pfam" id="PF17771">
    <property type="entry name" value="ADAMTS_CR_2"/>
    <property type="match status" value="1"/>
</dbReference>
<keyword evidence="7" id="KW-0862">Zinc</keyword>
<comment type="caution">
    <text evidence="16">The sequence shown here is derived from an EMBL/GenBank/DDBJ whole genome shotgun (WGS) entry which is preliminary data.</text>
</comment>
<dbReference type="SMART" id="SM00608">
    <property type="entry name" value="ACR"/>
    <property type="match status" value="1"/>
</dbReference>
<evidence type="ECO:0000256" key="12">
    <source>
        <dbReference type="PROSITE-ProRule" id="PRU00276"/>
    </source>
</evidence>
<keyword evidence="5" id="KW-0479">Metal-binding</keyword>
<dbReference type="InterPro" id="IPR006586">
    <property type="entry name" value="ADAM_Cys-rich"/>
</dbReference>
<evidence type="ECO:0000256" key="4">
    <source>
        <dbReference type="ARBA" id="ARBA00022685"/>
    </source>
</evidence>
<keyword evidence="4" id="KW-0165">Cleavage on pair of basic residues</keyword>
<dbReference type="Pfam" id="PF19030">
    <property type="entry name" value="TSP1_ADAMTS"/>
    <property type="match status" value="1"/>
</dbReference>
<feature type="signal peptide" evidence="14">
    <location>
        <begin position="1"/>
        <end position="19"/>
    </location>
</feature>
<protein>
    <submittedName>
        <fullName evidence="16">ATS5 metalloproteinase</fullName>
    </submittedName>
</protein>
<keyword evidence="9" id="KW-0865">Zymogen</keyword>
<dbReference type="PRINTS" id="PR01857">
    <property type="entry name" value="ADAMTSFAMILY"/>
</dbReference>
<dbReference type="InterPro" id="IPR013276">
    <property type="entry name" value="Pept_M12B_ADAM-TS5"/>
</dbReference>
<keyword evidence="14" id="KW-0732">Signal</keyword>
<comment type="caution">
    <text evidence="12">Lacks conserved residue(s) required for the propagation of feature annotation.</text>
</comment>
<dbReference type="Gene3D" id="2.20.100.10">
    <property type="entry name" value="Thrombospondin type-1 (TSP1) repeat"/>
    <property type="match status" value="1"/>
</dbReference>
<keyword evidence="11" id="KW-0325">Glycoprotein</keyword>
<organism evidence="16 17">
    <name type="scientific">Polyodon spathula</name>
    <name type="common">North American paddlefish</name>
    <name type="synonym">Squalus spathula</name>
    <dbReference type="NCBI Taxonomy" id="7913"/>
    <lineage>
        <taxon>Eukaryota</taxon>
        <taxon>Metazoa</taxon>
        <taxon>Chordata</taxon>
        <taxon>Craniata</taxon>
        <taxon>Vertebrata</taxon>
        <taxon>Euteleostomi</taxon>
        <taxon>Actinopterygii</taxon>
        <taxon>Chondrostei</taxon>
        <taxon>Acipenseriformes</taxon>
        <taxon>Polyodontidae</taxon>
        <taxon>Polyodon</taxon>
    </lineage>
</organism>
<evidence type="ECO:0000256" key="8">
    <source>
        <dbReference type="ARBA" id="ARBA00023049"/>
    </source>
</evidence>
<dbReference type="Pfam" id="PF01421">
    <property type="entry name" value="Reprolysin"/>
    <property type="match status" value="1"/>
</dbReference>